<evidence type="ECO:0000313" key="3">
    <source>
        <dbReference type="Proteomes" id="UP001185755"/>
    </source>
</evidence>
<reference evidence="2 3" key="1">
    <citation type="submission" date="2023-10" db="EMBL/GenBank/DDBJ databases">
        <title>Development of a sustainable strategy for remediation of hydrocarbon-contaminated territories based on the waste exchange concept.</title>
        <authorList>
            <person name="Krivoruchko A."/>
        </authorList>
    </citation>
    <scope>NUCLEOTIDE SEQUENCE [LARGE SCALE GENOMIC DNA]</scope>
    <source>
        <strain evidence="2 3">IEGM 1323</strain>
    </source>
</reference>
<dbReference type="Proteomes" id="UP001185755">
    <property type="component" value="Unassembled WGS sequence"/>
</dbReference>
<dbReference type="GO" id="GO:0016301">
    <property type="term" value="F:kinase activity"/>
    <property type="evidence" value="ECO:0007669"/>
    <property type="project" value="UniProtKB-KW"/>
</dbReference>
<accession>A0ABU4BL45</accession>
<keyword evidence="2" id="KW-0418">Kinase</keyword>
<protein>
    <submittedName>
        <fullName evidence="2">Protein kinase</fullName>
    </submittedName>
</protein>
<feature type="non-terminal residue" evidence="2">
    <location>
        <position position="279"/>
    </location>
</feature>
<proteinExistence type="predicted"/>
<evidence type="ECO:0000313" key="2">
    <source>
        <dbReference type="EMBL" id="MDV6264940.1"/>
    </source>
</evidence>
<feature type="domain" description="MalT-like winged helix" evidence="1">
    <location>
        <begin position="1"/>
        <end position="69"/>
    </location>
</feature>
<dbReference type="InterPro" id="IPR059106">
    <property type="entry name" value="WHD_MalT"/>
</dbReference>
<sequence>MLATSVSKRICGDLASALAQVDRGQVLLEEIEERDLFLHALDEDRKWFRYHHLFADFLQRRLERDHPQRLTELHRRASHWFADDGQSSEAVDHSLAAGDEDRAVDLIEDHASGLIEHSQMATLLGLIAKVPSQLVNYRPRLKLAEAWAHVLLHHAPAVVQTTMESADASLARLPATGGNLSDMLVESSLIRGVAAAFEDRIDGVDQRVSDCLVRQDTLRPFVLSVAADLASFEAIYHFDFDAARRWQDWAAPFHARTIGPFVPMYGYCFAGIAAKEQLD</sequence>
<dbReference type="Pfam" id="PF25873">
    <property type="entry name" value="WHD_MalT"/>
    <property type="match status" value="1"/>
</dbReference>
<evidence type="ECO:0000259" key="1">
    <source>
        <dbReference type="Pfam" id="PF25873"/>
    </source>
</evidence>
<organism evidence="2 3">
    <name type="scientific">Rhodococcoides yunnanense</name>
    <dbReference type="NCBI Taxonomy" id="278209"/>
    <lineage>
        <taxon>Bacteria</taxon>
        <taxon>Bacillati</taxon>
        <taxon>Actinomycetota</taxon>
        <taxon>Actinomycetes</taxon>
        <taxon>Mycobacteriales</taxon>
        <taxon>Nocardiaceae</taxon>
        <taxon>Rhodococcoides</taxon>
    </lineage>
</organism>
<keyword evidence="3" id="KW-1185">Reference proteome</keyword>
<comment type="caution">
    <text evidence="2">The sequence shown here is derived from an EMBL/GenBank/DDBJ whole genome shotgun (WGS) entry which is preliminary data.</text>
</comment>
<keyword evidence="2" id="KW-0808">Transferase</keyword>
<dbReference type="EMBL" id="JAWLJX010000032">
    <property type="protein sequence ID" value="MDV6264940.1"/>
    <property type="molecule type" value="Genomic_DNA"/>
</dbReference>
<gene>
    <name evidence="2" type="ORF">R3P96_26725</name>
</gene>
<name>A0ABU4BL45_9NOCA</name>